<dbReference type="InterPro" id="IPR005126">
    <property type="entry name" value="NapC/NirT_cyt_c_N"/>
</dbReference>
<feature type="binding site" description="covalent" evidence="13">
    <location>
        <position position="106"/>
    </location>
    <ligand>
        <name>heme</name>
        <dbReference type="ChEBI" id="CHEBI:30413"/>
        <label>3</label>
    </ligand>
</feature>
<dbReference type="PIRSF" id="PIRSF000013">
    <property type="entry name" value="4_hem_cytochrm_NapC"/>
    <property type="match status" value="1"/>
</dbReference>
<evidence type="ECO:0000256" key="12">
    <source>
        <dbReference type="PIRNR" id="PIRNR000013"/>
    </source>
</evidence>
<dbReference type="PANTHER" id="PTHR30333">
    <property type="entry name" value="CYTOCHROME C-TYPE PROTEIN"/>
    <property type="match status" value="1"/>
</dbReference>
<feature type="binding site" description="covalent" evidence="13">
    <location>
        <position position="59"/>
    </location>
    <ligand>
        <name>heme</name>
        <dbReference type="ChEBI" id="CHEBI:30413"/>
        <label>2</label>
    </ligand>
</feature>
<dbReference type="GO" id="GO:0019333">
    <property type="term" value="P:denitrification pathway"/>
    <property type="evidence" value="ECO:0007669"/>
    <property type="project" value="InterPro"/>
</dbReference>
<dbReference type="GO" id="GO:0009061">
    <property type="term" value="P:anaerobic respiration"/>
    <property type="evidence" value="ECO:0007669"/>
    <property type="project" value="TreeGrafter"/>
</dbReference>
<dbReference type="EMBL" id="BDGJ01000168">
    <property type="protein sequence ID" value="GAW93844.1"/>
    <property type="molecule type" value="Genomic_DNA"/>
</dbReference>
<sequence length="161" mass="17958">MNKGQKTLLLIILISLVGLGVVGFASLEYTSRPQFCSSCHEMKPMYESWANSSHLTVDCLECHAEPGFTGLIKTKMGALRQVAEHFKGVDPADIVAEVPSERCTSCHEIEKIKPDNPKFSHQLHLTVNFDCMDCHSRVVHGPEEKKIPDPSRPECAKCHKK</sequence>
<feature type="binding site" description="covalent" evidence="13">
    <location>
        <position position="131"/>
    </location>
    <ligand>
        <name>heme</name>
        <dbReference type="ChEBI" id="CHEBI:30413"/>
        <label>4</label>
    </ligand>
</feature>
<dbReference type="GO" id="GO:0009055">
    <property type="term" value="F:electron transfer activity"/>
    <property type="evidence" value="ECO:0007669"/>
    <property type="project" value="TreeGrafter"/>
</dbReference>
<accession>A0A1Z5HWF4</accession>
<evidence type="ECO:0000256" key="14">
    <source>
        <dbReference type="PIRSR" id="PIRSR000013-2"/>
    </source>
</evidence>
<evidence type="ECO:0000256" key="10">
    <source>
        <dbReference type="ARBA" id="ARBA00023004"/>
    </source>
</evidence>
<feature type="binding site" description="axial binding residue" evidence="14">
    <location>
        <position position="107"/>
    </location>
    <ligand>
        <name>heme</name>
        <dbReference type="ChEBI" id="CHEBI:30413"/>
        <label>3</label>
    </ligand>
    <ligandPart>
        <name>Fe</name>
        <dbReference type="ChEBI" id="CHEBI:18248"/>
    </ligandPart>
</feature>
<keyword evidence="9" id="KW-1133">Transmembrane helix</keyword>
<dbReference type="InterPro" id="IPR038266">
    <property type="entry name" value="NapC/NirT_cytc_sf"/>
</dbReference>
<feature type="domain" description="NapC/NirT cytochrome c N-terminal" evidence="16">
    <location>
        <begin position="8"/>
        <end position="87"/>
    </location>
</feature>
<evidence type="ECO:0000256" key="6">
    <source>
        <dbReference type="ARBA" id="ARBA00022692"/>
    </source>
</evidence>
<evidence type="ECO:0000259" key="16">
    <source>
        <dbReference type="Pfam" id="PF03264"/>
    </source>
</evidence>
<evidence type="ECO:0000256" key="8">
    <source>
        <dbReference type="ARBA" id="ARBA00022982"/>
    </source>
</evidence>
<comment type="subcellular location">
    <subcellularLocation>
        <location evidence="1">Cell membrane</location>
        <topology evidence="1">Single-pass membrane protein</topology>
    </subcellularLocation>
</comment>
<evidence type="ECO:0000256" key="5">
    <source>
        <dbReference type="ARBA" id="ARBA00022617"/>
    </source>
</evidence>
<dbReference type="InterPro" id="IPR024717">
    <property type="entry name" value="NapC/NirT/NrfH"/>
</dbReference>
<evidence type="ECO:0000313" key="18">
    <source>
        <dbReference type="Proteomes" id="UP000197032"/>
    </source>
</evidence>
<keyword evidence="6" id="KW-0812">Transmembrane</keyword>
<keyword evidence="11" id="KW-0472">Membrane</keyword>
<evidence type="ECO:0000256" key="2">
    <source>
        <dbReference type="ARBA" id="ARBA00007395"/>
    </source>
</evidence>
<dbReference type="AlphaFoldDB" id="A0A1Z5HWF4"/>
<dbReference type="OrthoDB" id="7062189at2"/>
<name>A0A1Z5HWF4_9FIRM</name>
<comment type="caution">
    <text evidence="17">The sequence shown here is derived from an EMBL/GenBank/DDBJ whole genome shotgun (WGS) entry which is preliminary data.</text>
</comment>
<keyword evidence="10 12" id="KW-0408">Iron</keyword>
<feature type="binding site" description="axial binding residue" evidence="14">
    <location>
        <position position="54"/>
    </location>
    <ligand>
        <name>heme</name>
        <dbReference type="ChEBI" id="CHEBI:30413"/>
        <label>3</label>
    </ligand>
    <ligandPart>
        <name>Fe</name>
        <dbReference type="ChEBI" id="CHEBI:18248"/>
    </ligandPart>
</feature>
<comment type="PTM">
    <text evidence="12">Binds 4 heme groups per subunit.</text>
</comment>
<dbReference type="RefSeq" id="WP_088554904.1">
    <property type="nucleotide sequence ID" value="NZ_BDGJ01000168.1"/>
</dbReference>
<evidence type="ECO:0000256" key="11">
    <source>
        <dbReference type="ARBA" id="ARBA00023136"/>
    </source>
</evidence>
<gene>
    <name evidence="17" type="ORF">KKC1_29700</name>
</gene>
<evidence type="ECO:0000256" key="13">
    <source>
        <dbReference type="PIRSR" id="PIRSR000013-1"/>
    </source>
</evidence>
<feature type="binding site" description="covalent" evidence="13">
    <location>
        <position position="62"/>
    </location>
    <ligand>
        <name>heme</name>
        <dbReference type="ChEBI" id="CHEBI:30413"/>
        <label>2</label>
    </ligand>
</feature>
<feature type="binding site" description="covalent" evidence="13">
    <location>
        <position position="36"/>
    </location>
    <ligand>
        <name>heme</name>
        <dbReference type="ChEBI" id="CHEBI:30413"/>
        <label>1</label>
    </ligand>
</feature>
<evidence type="ECO:0000313" key="17">
    <source>
        <dbReference type="EMBL" id="GAW93844.1"/>
    </source>
</evidence>
<keyword evidence="4" id="KW-1003">Cell membrane</keyword>
<feature type="binding site" description="axial binding residue" evidence="14">
    <location>
        <position position="42"/>
    </location>
    <ligand>
        <name>heme</name>
        <dbReference type="ChEBI" id="CHEBI:30413"/>
        <label>1</label>
    </ligand>
    <ligandPart>
        <name>Fe</name>
        <dbReference type="ChEBI" id="CHEBI:18248"/>
    </ligandPart>
</feature>
<keyword evidence="3 12" id="KW-0813">Transport</keyword>
<dbReference type="GO" id="GO:0020037">
    <property type="term" value="F:heme binding"/>
    <property type="evidence" value="ECO:0007669"/>
    <property type="project" value="InterPro"/>
</dbReference>
<proteinExistence type="inferred from homology"/>
<feature type="binding site" description="axial binding residue" evidence="14">
    <location>
        <position position="63"/>
    </location>
    <ligand>
        <name>heme</name>
        <dbReference type="ChEBI" id="CHEBI:30413"/>
        <label>2</label>
    </ligand>
    <ligandPart>
        <name>Fe</name>
        <dbReference type="ChEBI" id="CHEBI:18248"/>
    </ligandPart>
</feature>
<evidence type="ECO:0000256" key="4">
    <source>
        <dbReference type="ARBA" id="ARBA00022475"/>
    </source>
</evidence>
<protein>
    <recommendedName>
        <fullName evidence="12">Cytochrome c-type protein</fullName>
    </recommendedName>
</protein>
<keyword evidence="8 12" id="KW-0249">Electron transport</keyword>
<feature type="binding site" description="covalent" evidence="13">
    <location>
        <position position="39"/>
    </location>
    <ligand>
        <name>heme</name>
        <dbReference type="ChEBI" id="CHEBI:30413"/>
        <label>1</label>
    </ligand>
</feature>
<dbReference type="Pfam" id="PF03264">
    <property type="entry name" value="Cytochrom_NNT"/>
    <property type="match status" value="1"/>
</dbReference>
<keyword evidence="5 12" id="KW-0349">Heme</keyword>
<dbReference type="InterPro" id="IPR036280">
    <property type="entry name" value="Multihaem_cyt_sf"/>
</dbReference>
<dbReference type="GO" id="GO:0046872">
    <property type="term" value="F:metal ion binding"/>
    <property type="evidence" value="ECO:0007669"/>
    <property type="project" value="UniProtKB-KW"/>
</dbReference>
<dbReference type="SUPFAM" id="SSF48695">
    <property type="entry name" value="Multiheme cytochromes"/>
    <property type="match status" value="1"/>
</dbReference>
<organism evidence="17 18">
    <name type="scientific">Calderihabitans maritimus</name>
    <dbReference type="NCBI Taxonomy" id="1246530"/>
    <lineage>
        <taxon>Bacteria</taxon>
        <taxon>Bacillati</taxon>
        <taxon>Bacillota</taxon>
        <taxon>Clostridia</taxon>
        <taxon>Neomoorellales</taxon>
        <taxon>Calderihabitantaceae</taxon>
        <taxon>Calderihabitans</taxon>
    </lineage>
</organism>
<evidence type="ECO:0000256" key="7">
    <source>
        <dbReference type="ARBA" id="ARBA00022723"/>
    </source>
</evidence>
<evidence type="ECO:0000256" key="3">
    <source>
        <dbReference type="ARBA" id="ARBA00022448"/>
    </source>
</evidence>
<dbReference type="GO" id="GO:0005886">
    <property type="term" value="C:plasma membrane"/>
    <property type="evidence" value="ECO:0007669"/>
    <property type="project" value="UniProtKB-SubCell"/>
</dbReference>
<evidence type="ECO:0000256" key="15">
    <source>
        <dbReference type="SAM" id="MobiDB-lite"/>
    </source>
</evidence>
<feature type="region of interest" description="Disordered" evidence="15">
    <location>
        <begin position="142"/>
        <end position="161"/>
    </location>
</feature>
<reference evidence="18" key="1">
    <citation type="journal article" date="2017" name="Appl. Environ. Microbiol.">
        <title>Genomic analysis of Calderihabitans maritimus KKC1, a thermophilic hydrogenogenic carboxydotrophic bacterium isolated from marine sediment.</title>
        <authorList>
            <person name="Omae K."/>
            <person name="Yoneda Y."/>
            <person name="Fukuyama Y."/>
            <person name="Yoshida T."/>
            <person name="Sako Y."/>
        </authorList>
    </citation>
    <scope>NUCLEOTIDE SEQUENCE [LARGE SCALE GENOMIC DNA]</scope>
    <source>
        <strain evidence="18">KKC1</strain>
    </source>
</reference>
<evidence type="ECO:0000256" key="1">
    <source>
        <dbReference type="ARBA" id="ARBA00004162"/>
    </source>
</evidence>
<feature type="binding site" description="covalent" evidence="13">
    <location>
        <position position="103"/>
    </location>
    <ligand>
        <name>heme</name>
        <dbReference type="ChEBI" id="CHEBI:30413"/>
        <label>3</label>
    </ligand>
</feature>
<feature type="binding site" description="axial binding residue" evidence="14">
    <location>
        <position position="135"/>
    </location>
    <ligand>
        <name>heme</name>
        <dbReference type="ChEBI" id="CHEBI:30413"/>
        <label>4</label>
    </ligand>
    <ligandPart>
        <name>Fe</name>
        <dbReference type="ChEBI" id="CHEBI:18248"/>
    </ligandPart>
</feature>
<feature type="binding site" description="axial binding residue" evidence="14">
    <location>
        <position position="140"/>
    </location>
    <ligand>
        <name>heme</name>
        <dbReference type="ChEBI" id="CHEBI:30413"/>
        <label>2</label>
    </ligand>
    <ligandPart>
        <name>Fe</name>
        <dbReference type="ChEBI" id="CHEBI:18248"/>
    </ligandPart>
</feature>
<evidence type="ECO:0000256" key="9">
    <source>
        <dbReference type="ARBA" id="ARBA00022989"/>
    </source>
</evidence>
<feature type="binding site" description="covalent" evidence="13">
    <location>
        <position position="134"/>
    </location>
    <ligand>
        <name>heme</name>
        <dbReference type="ChEBI" id="CHEBI:30413"/>
        <label>4</label>
    </ligand>
</feature>
<keyword evidence="18" id="KW-1185">Reference proteome</keyword>
<dbReference type="Gene3D" id="1.10.3820.10">
    <property type="entry name" value="Di-heme elbow motif domain"/>
    <property type="match status" value="1"/>
</dbReference>
<keyword evidence="7 12" id="KW-0479">Metal-binding</keyword>
<dbReference type="InterPro" id="IPR051174">
    <property type="entry name" value="Cytochrome_c-type_ET"/>
</dbReference>
<comment type="cofactor">
    <cofactor evidence="13">
        <name>heme</name>
        <dbReference type="ChEBI" id="CHEBI:30413"/>
    </cofactor>
    <text evidence="13">Binds 4 heme groups per subunit.</text>
</comment>
<dbReference type="PANTHER" id="PTHR30333:SF1">
    <property type="entry name" value="CYTOCHROME C-TYPE PROTEIN NAPC"/>
    <property type="match status" value="1"/>
</dbReference>
<dbReference type="Proteomes" id="UP000197032">
    <property type="component" value="Unassembled WGS sequence"/>
</dbReference>
<comment type="similarity">
    <text evidence="2">Belongs to the NapC/NirT/NrfH family.</text>
</comment>